<dbReference type="PANTHER" id="PTHR24184:SF11">
    <property type="entry name" value="ANKYRIN REPEAT AND SOCS BOX CONTAINING 3"/>
    <property type="match status" value="1"/>
</dbReference>
<accession>A0A067BJQ8</accession>
<sequence length="495" mass="53671">MNYHYAAENVPLGFVSCDLSGSPVLLRRNHMSVFFSATASILGDRPVTMGDLYDSILLLTLFAIASYYASLERQCAGRHVPTVLARTVSVLSGDAATQTSFERQGRGCDRPRPALHRMSAVVLHDMRAAATASACFVTFLFDATPSFLAEVTLYVADGVYESAHAALQKLAALGASAPSLDDSVTLTVDVVCDVSWGMFEAQVEELPLWQAAITHVHVSPAKSSQTAWTLHRLLYILYPFAPSVLQVERDALLAASEVLELVPDAHRWFVSQVGLASDAGDCALTVVSASDVPKRLLLLLLLTHLATPPCAPLSSIELASAIALEIKLDLKVVGRLLNAAWNGKLADVQYYLDKGVNVKCTDSDGWTPLHYAASGGQVDVVRILLDKGVDVDAPDVIGYTPLHRAAESKKSEIVELLLGKGAKIDAKNKLFDALRNKRIDDAMRILQKNFLYGNLRDSSETPLLHLVVATQDLSLLQTLLRKPDLKIDAKDSVFP</sequence>
<dbReference type="Gene3D" id="1.25.40.20">
    <property type="entry name" value="Ankyrin repeat-containing domain"/>
    <property type="match status" value="2"/>
</dbReference>
<dbReference type="Proteomes" id="UP000030745">
    <property type="component" value="Unassembled WGS sequence"/>
</dbReference>
<feature type="repeat" description="ANK" evidence="1">
    <location>
        <begin position="397"/>
        <end position="429"/>
    </location>
</feature>
<keyword evidence="1" id="KW-0040">ANK repeat</keyword>
<dbReference type="OrthoDB" id="46760at2759"/>
<dbReference type="InterPro" id="IPR036770">
    <property type="entry name" value="Ankyrin_rpt-contain_sf"/>
</dbReference>
<feature type="repeat" description="ANK" evidence="1">
    <location>
        <begin position="364"/>
        <end position="396"/>
    </location>
</feature>
<dbReference type="PANTHER" id="PTHR24184">
    <property type="entry name" value="SI:CH211-189E2.2"/>
    <property type="match status" value="1"/>
</dbReference>
<dbReference type="AlphaFoldDB" id="A0A067BJQ8"/>
<dbReference type="PROSITE" id="PS50088">
    <property type="entry name" value="ANK_REPEAT"/>
    <property type="match status" value="2"/>
</dbReference>
<organism evidence="2 3">
    <name type="scientific">Saprolegnia parasitica (strain CBS 223.65)</name>
    <dbReference type="NCBI Taxonomy" id="695850"/>
    <lineage>
        <taxon>Eukaryota</taxon>
        <taxon>Sar</taxon>
        <taxon>Stramenopiles</taxon>
        <taxon>Oomycota</taxon>
        <taxon>Saprolegniomycetes</taxon>
        <taxon>Saprolegniales</taxon>
        <taxon>Saprolegniaceae</taxon>
        <taxon>Saprolegnia</taxon>
    </lineage>
</organism>
<gene>
    <name evidence="2" type="ORF">SPRG_16226</name>
</gene>
<dbReference type="GeneID" id="24137869"/>
<dbReference type="Pfam" id="PF12796">
    <property type="entry name" value="Ank_2"/>
    <property type="match status" value="1"/>
</dbReference>
<proteinExistence type="predicted"/>
<keyword evidence="3" id="KW-1185">Reference proteome</keyword>
<dbReference type="SMART" id="SM00248">
    <property type="entry name" value="ANK"/>
    <property type="match status" value="3"/>
</dbReference>
<dbReference type="KEGG" id="spar:SPRG_16226"/>
<dbReference type="VEuPathDB" id="FungiDB:SPRG_16226"/>
<dbReference type="PRINTS" id="PR01415">
    <property type="entry name" value="ANKYRIN"/>
</dbReference>
<evidence type="ECO:0000256" key="1">
    <source>
        <dbReference type="PROSITE-ProRule" id="PRU00023"/>
    </source>
</evidence>
<name>A0A067BJQ8_SAPPC</name>
<dbReference type="PROSITE" id="PS50297">
    <property type="entry name" value="ANK_REP_REGION"/>
    <property type="match status" value="2"/>
</dbReference>
<dbReference type="RefSeq" id="XP_012210878.1">
    <property type="nucleotide sequence ID" value="XM_012355488.1"/>
</dbReference>
<dbReference type="STRING" id="695850.A0A067BJQ8"/>
<evidence type="ECO:0000313" key="3">
    <source>
        <dbReference type="Proteomes" id="UP000030745"/>
    </source>
</evidence>
<protein>
    <submittedName>
        <fullName evidence="2">Uncharacterized protein</fullName>
    </submittedName>
</protein>
<dbReference type="SUPFAM" id="SSF48403">
    <property type="entry name" value="Ankyrin repeat"/>
    <property type="match status" value="1"/>
</dbReference>
<dbReference type="InterPro" id="IPR002110">
    <property type="entry name" value="Ankyrin_rpt"/>
</dbReference>
<reference evidence="2 3" key="1">
    <citation type="journal article" date="2013" name="PLoS Genet.">
        <title>Distinctive expansion of potential virulence genes in the genome of the oomycete fish pathogen Saprolegnia parasitica.</title>
        <authorList>
            <person name="Jiang R.H."/>
            <person name="de Bruijn I."/>
            <person name="Haas B.J."/>
            <person name="Belmonte R."/>
            <person name="Lobach L."/>
            <person name="Christie J."/>
            <person name="van den Ackerveken G."/>
            <person name="Bottin A."/>
            <person name="Bulone V."/>
            <person name="Diaz-Moreno S.M."/>
            <person name="Dumas B."/>
            <person name="Fan L."/>
            <person name="Gaulin E."/>
            <person name="Govers F."/>
            <person name="Grenville-Briggs L.J."/>
            <person name="Horner N.R."/>
            <person name="Levin J.Z."/>
            <person name="Mammella M."/>
            <person name="Meijer H.J."/>
            <person name="Morris P."/>
            <person name="Nusbaum C."/>
            <person name="Oome S."/>
            <person name="Phillips A.J."/>
            <person name="van Rooyen D."/>
            <person name="Rzeszutek E."/>
            <person name="Saraiva M."/>
            <person name="Secombes C.J."/>
            <person name="Seidl M.F."/>
            <person name="Snel B."/>
            <person name="Stassen J.H."/>
            <person name="Sykes S."/>
            <person name="Tripathy S."/>
            <person name="van den Berg H."/>
            <person name="Vega-Arreguin J.C."/>
            <person name="Wawra S."/>
            <person name="Young S.K."/>
            <person name="Zeng Q."/>
            <person name="Dieguez-Uribeondo J."/>
            <person name="Russ C."/>
            <person name="Tyler B.M."/>
            <person name="van West P."/>
        </authorList>
    </citation>
    <scope>NUCLEOTIDE SEQUENCE [LARGE SCALE GENOMIC DNA]</scope>
    <source>
        <strain evidence="2 3">CBS 223.65</strain>
    </source>
</reference>
<evidence type="ECO:0000313" key="2">
    <source>
        <dbReference type="EMBL" id="KDO18413.1"/>
    </source>
</evidence>
<dbReference type="EMBL" id="KK583439">
    <property type="protein sequence ID" value="KDO18413.1"/>
    <property type="molecule type" value="Genomic_DNA"/>
</dbReference>